<dbReference type="Gene3D" id="3.40.1410.10">
    <property type="entry name" value="Chorismate lyase-like"/>
    <property type="match status" value="1"/>
</dbReference>
<keyword evidence="1" id="KW-0805">Transcription regulation</keyword>
<keyword evidence="6" id="KW-1185">Reference proteome</keyword>
<evidence type="ECO:0000313" key="5">
    <source>
        <dbReference type="EMBL" id="ESL04175.1"/>
    </source>
</evidence>
<dbReference type="InterPro" id="IPR011663">
    <property type="entry name" value="UTRA"/>
</dbReference>
<dbReference type="AlphaFoldDB" id="V2ZB87"/>
<dbReference type="PANTHER" id="PTHR44846:SF1">
    <property type="entry name" value="MANNOSYL-D-GLYCERATE TRANSPORT_METABOLISM SYSTEM REPRESSOR MNGR-RELATED"/>
    <property type="match status" value="1"/>
</dbReference>
<dbReference type="PRINTS" id="PR00035">
    <property type="entry name" value="HTHGNTR"/>
</dbReference>
<keyword evidence="2" id="KW-0238">DNA-binding</keyword>
<gene>
    <name evidence="5" type="ORF">GCWU0000282_000522</name>
</gene>
<dbReference type="FunFam" id="1.10.10.10:FF:000079">
    <property type="entry name" value="GntR family transcriptional regulator"/>
    <property type="match status" value="1"/>
</dbReference>
<proteinExistence type="predicted"/>
<protein>
    <submittedName>
        <fullName evidence="5">UbiC transcription regulator-associated domain protein</fullName>
    </submittedName>
</protein>
<organism evidence="5 6">
    <name type="scientific">Catonella morbi ATCC 51271</name>
    <dbReference type="NCBI Taxonomy" id="592026"/>
    <lineage>
        <taxon>Bacteria</taxon>
        <taxon>Bacillati</taxon>
        <taxon>Bacillota</taxon>
        <taxon>Clostridia</taxon>
        <taxon>Lachnospirales</taxon>
        <taxon>Lachnospiraceae</taxon>
        <taxon>Catonella</taxon>
    </lineage>
</organism>
<dbReference type="SMART" id="SM00345">
    <property type="entry name" value="HTH_GNTR"/>
    <property type="match status" value="1"/>
</dbReference>
<comment type="caution">
    <text evidence="5">The sequence shown here is derived from an EMBL/GenBank/DDBJ whole genome shotgun (WGS) entry which is preliminary data.</text>
</comment>
<sequence length="245" mass="27610">MEEGAMSKLNKESCVPLYQQLMEAIQNQILKGELKENDRIPTEIELSKQYDVSRITVRKAVELLVDEEILIKRQGIGTFVSQKKLFRNIDGFMGFTQSCLAVGKVAGAELISAELATASIVDIEELKIQEHEKIIRIVRVRTCDGIPVMLEENHFAVRFAYLFSHDLTGSLYQILAENGTIMNNGIKRIGICSANEIEAKHLGVALDKPMLYVKDISFDRQGNPVHNSKCVINPERYKMTIRVNA</sequence>
<dbReference type="SMART" id="SM00866">
    <property type="entry name" value="UTRA"/>
    <property type="match status" value="1"/>
</dbReference>
<evidence type="ECO:0000256" key="2">
    <source>
        <dbReference type="ARBA" id="ARBA00023125"/>
    </source>
</evidence>
<dbReference type="InterPro" id="IPR028978">
    <property type="entry name" value="Chorismate_lyase_/UTRA_dom_sf"/>
</dbReference>
<dbReference type="eggNOG" id="COG2188">
    <property type="taxonomic scope" value="Bacteria"/>
</dbReference>
<feature type="domain" description="HTH gntR-type" evidence="4">
    <location>
        <begin position="15"/>
        <end position="83"/>
    </location>
</feature>
<dbReference type="HOGENOM" id="CLU_063236_4_2_9"/>
<accession>V2ZB87</accession>
<dbReference type="SUPFAM" id="SSF46785">
    <property type="entry name" value="Winged helix' DNA-binding domain"/>
    <property type="match status" value="1"/>
</dbReference>
<dbReference type="PANTHER" id="PTHR44846">
    <property type="entry name" value="MANNOSYL-D-GLYCERATE TRANSPORT/METABOLISM SYSTEM REPRESSOR MNGR-RELATED"/>
    <property type="match status" value="1"/>
</dbReference>
<dbReference type="InterPro" id="IPR050679">
    <property type="entry name" value="Bact_HTH_transcr_reg"/>
</dbReference>
<dbReference type="Gene3D" id="1.10.10.10">
    <property type="entry name" value="Winged helix-like DNA-binding domain superfamily/Winged helix DNA-binding domain"/>
    <property type="match status" value="1"/>
</dbReference>
<dbReference type="SUPFAM" id="SSF64288">
    <property type="entry name" value="Chorismate lyase-like"/>
    <property type="match status" value="1"/>
</dbReference>
<dbReference type="Pfam" id="PF07702">
    <property type="entry name" value="UTRA"/>
    <property type="match status" value="1"/>
</dbReference>
<dbReference type="STRING" id="592026.GCWU0000282_000522"/>
<dbReference type="GO" id="GO:0003677">
    <property type="term" value="F:DNA binding"/>
    <property type="evidence" value="ECO:0007669"/>
    <property type="project" value="UniProtKB-KW"/>
</dbReference>
<dbReference type="EMBL" id="ACIL03000005">
    <property type="protein sequence ID" value="ESL04175.1"/>
    <property type="molecule type" value="Genomic_DNA"/>
</dbReference>
<dbReference type="CDD" id="cd07377">
    <property type="entry name" value="WHTH_GntR"/>
    <property type="match status" value="1"/>
</dbReference>
<evidence type="ECO:0000256" key="1">
    <source>
        <dbReference type="ARBA" id="ARBA00023015"/>
    </source>
</evidence>
<reference evidence="5 6" key="1">
    <citation type="submission" date="2013-06" db="EMBL/GenBank/DDBJ databases">
        <authorList>
            <person name="Weinstock G."/>
            <person name="Sodergren E."/>
            <person name="Clifton S."/>
            <person name="Fulton L."/>
            <person name="Fulton B."/>
            <person name="Courtney L."/>
            <person name="Fronick C."/>
            <person name="Harrison M."/>
            <person name="Strong C."/>
            <person name="Farmer C."/>
            <person name="Delahaunty K."/>
            <person name="Markovic C."/>
            <person name="Hall O."/>
            <person name="Minx P."/>
            <person name="Tomlinson C."/>
            <person name="Mitreva M."/>
            <person name="Nelson J."/>
            <person name="Hou S."/>
            <person name="Wollam A."/>
            <person name="Pepin K.H."/>
            <person name="Johnson M."/>
            <person name="Bhonagiri V."/>
            <person name="Nash W.E."/>
            <person name="Warren W."/>
            <person name="Chinwalla A."/>
            <person name="Mardis E.R."/>
            <person name="Wilson R.K."/>
        </authorList>
    </citation>
    <scope>NUCLEOTIDE SEQUENCE [LARGE SCALE GENOMIC DNA]</scope>
    <source>
        <strain evidence="5 6">ATCC 51271</strain>
    </source>
</reference>
<dbReference type="InterPro" id="IPR036388">
    <property type="entry name" value="WH-like_DNA-bd_sf"/>
</dbReference>
<evidence type="ECO:0000313" key="6">
    <source>
        <dbReference type="Proteomes" id="UP000018227"/>
    </source>
</evidence>
<dbReference type="PROSITE" id="PS50949">
    <property type="entry name" value="HTH_GNTR"/>
    <property type="match status" value="1"/>
</dbReference>
<dbReference type="InterPro" id="IPR000524">
    <property type="entry name" value="Tscrpt_reg_HTH_GntR"/>
</dbReference>
<keyword evidence="3" id="KW-0804">Transcription</keyword>
<name>V2ZB87_9FIRM</name>
<dbReference type="GO" id="GO:0045892">
    <property type="term" value="P:negative regulation of DNA-templated transcription"/>
    <property type="evidence" value="ECO:0007669"/>
    <property type="project" value="TreeGrafter"/>
</dbReference>
<evidence type="ECO:0000256" key="3">
    <source>
        <dbReference type="ARBA" id="ARBA00023163"/>
    </source>
</evidence>
<dbReference type="Pfam" id="PF00392">
    <property type="entry name" value="GntR"/>
    <property type="match status" value="1"/>
</dbReference>
<evidence type="ECO:0000259" key="4">
    <source>
        <dbReference type="PROSITE" id="PS50949"/>
    </source>
</evidence>
<dbReference type="GO" id="GO:0003700">
    <property type="term" value="F:DNA-binding transcription factor activity"/>
    <property type="evidence" value="ECO:0007669"/>
    <property type="project" value="InterPro"/>
</dbReference>
<dbReference type="InterPro" id="IPR036390">
    <property type="entry name" value="WH_DNA-bd_sf"/>
</dbReference>
<dbReference type="Proteomes" id="UP000018227">
    <property type="component" value="Unassembled WGS sequence"/>
</dbReference>